<dbReference type="SMART" id="SM00228">
    <property type="entry name" value="PDZ"/>
    <property type="match status" value="1"/>
</dbReference>
<feature type="domain" description="PDZ" evidence="3">
    <location>
        <begin position="129"/>
        <end position="213"/>
    </location>
</feature>
<dbReference type="InterPro" id="IPR001478">
    <property type="entry name" value="PDZ"/>
</dbReference>
<evidence type="ECO:0000259" key="3">
    <source>
        <dbReference type="PROSITE" id="PS50106"/>
    </source>
</evidence>
<dbReference type="Gene3D" id="2.30.42.10">
    <property type="match status" value="1"/>
</dbReference>
<evidence type="ECO:0000256" key="1">
    <source>
        <dbReference type="ARBA" id="ARBA00023054"/>
    </source>
</evidence>
<dbReference type="PANTHER" id="PTHR15545:SF6">
    <property type="entry name" value="PDZ DOMAIN-CONTAINING RING FINGER PROTEIN 4"/>
    <property type="match status" value="1"/>
</dbReference>
<dbReference type="CDD" id="cd06716">
    <property type="entry name" value="PDZ2-PDZRN4-like"/>
    <property type="match status" value="1"/>
</dbReference>
<dbReference type="PANTHER" id="PTHR15545">
    <property type="entry name" value="PDZ DOMAIN CONTAINING RING FINGER PROTEIN 3, 4"/>
    <property type="match status" value="1"/>
</dbReference>
<proteinExistence type="predicted"/>
<reference evidence="4" key="2">
    <citation type="submission" date="2025-08" db="UniProtKB">
        <authorList>
            <consortium name="Ensembl"/>
        </authorList>
    </citation>
    <scope>IDENTIFICATION</scope>
</reference>
<dbReference type="Ensembl" id="ENSHHUT00000079858.1">
    <property type="protein sequence ID" value="ENSHHUP00000077344.1"/>
    <property type="gene ID" value="ENSHHUG00000045162.1"/>
</dbReference>
<dbReference type="InterPro" id="IPR036034">
    <property type="entry name" value="PDZ_sf"/>
</dbReference>
<evidence type="ECO:0000313" key="4">
    <source>
        <dbReference type="Ensembl" id="ENSHHUP00000077344.1"/>
    </source>
</evidence>
<name>A0A4W5QYJ1_9TELE</name>
<keyword evidence="5" id="KW-1185">Reference proteome</keyword>
<sequence>MTKVLADAETDWYSAGCNWITRLFYLFPVQVNGRDYSKASHDEVVEVIRRDPIVVQVVRRHGNPAHSHQTLQEVHVVDVCTQTDITFEHIMALAKLRPATPPHEFYECPEYLSNTPAEVDRPEEFEYEQVELCRLNSQEKLGLTLCYRTDDEEDTAIYVSHVGPNSIAARDGRIREGDRILQINGCDVQDRQEAFTLLSNEESRSIVLLVTRPEEAWLDEEHNELLEEQYTCPDIAILDNTPVQDDVMTDTATCSSNTMDKDSGMGTGRNEESSEQEVLLSRVHRRPAQGLRDRWRAKHGQGLGRSVVVPSDTQGPRGLIQAQEGEGRVGLGLECDSRFQQLLELKCQIRNNGECGVYYSRRSTIECSLTEQSGVGVSGGGGMEQELRMLNEELRSIELECQSIMQAHQIRKNQRDPPCTPICSQGRSPKVGRERHAKLADINEHPGERQWDSDKLRGDKDSSSAYNTADSARSTPLGMERSPDHSLQRRISLTNQKNLRSTMAASGHPGTTVINSSPDQSNPSPSESDPALPADDECCDRTRSHRGPPRVPPYPSPYHTAPQQGQGASPQTSSLETYSQSQLSLLSVCRDRSGRPGEPRLEWKVKVRADGTKYVARRPARDRILRERALRIREERSGGMTTDDDAMSEMKMGRYWSKEERKQQLARAREQRRRREYMQRSRLECLREGPGSGAEGRKEVNILELSHKKMMKKRNKKILDNWMTIQELMSHGARAPEDQGTKQVHNAFLSVTTV</sequence>
<feature type="compositionally biased region" description="Polar residues" evidence="2">
    <location>
        <begin position="561"/>
        <end position="579"/>
    </location>
</feature>
<dbReference type="AlphaFoldDB" id="A0A4W5QYJ1"/>
<evidence type="ECO:0000313" key="5">
    <source>
        <dbReference type="Proteomes" id="UP000314982"/>
    </source>
</evidence>
<organism evidence="4 5">
    <name type="scientific">Hucho hucho</name>
    <name type="common">huchen</name>
    <dbReference type="NCBI Taxonomy" id="62062"/>
    <lineage>
        <taxon>Eukaryota</taxon>
        <taxon>Metazoa</taxon>
        <taxon>Chordata</taxon>
        <taxon>Craniata</taxon>
        <taxon>Vertebrata</taxon>
        <taxon>Euteleostomi</taxon>
        <taxon>Actinopterygii</taxon>
        <taxon>Neopterygii</taxon>
        <taxon>Teleostei</taxon>
        <taxon>Protacanthopterygii</taxon>
        <taxon>Salmoniformes</taxon>
        <taxon>Salmonidae</taxon>
        <taxon>Salmoninae</taxon>
        <taxon>Hucho</taxon>
    </lineage>
</organism>
<keyword evidence="1" id="KW-0175">Coiled coil</keyword>
<protein>
    <submittedName>
        <fullName evidence="4">PDZ domain containing ring finger 4</fullName>
    </submittedName>
</protein>
<reference evidence="4" key="3">
    <citation type="submission" date="2025-09" db="UniProtKB">
        <authorList>
            <consortium name="Ensembl"/>
        </authorList>
    </citation>
    <scope>IDENTIFICATION</scope>
</reference>
<dbReference type="GeneTree" id="ENSGT00950000183062"/>
<feature type="compositionally biased region" description="Basic and acidic residues" evidence="2">
    <location>
        <begin position="431"/>
        <end position="462"/>
    </location>
</feature>
<feature type="region of interest" description="Disordered" evidence="2">
    <location>
        <begin position="502"/>
        <end position="579"/>
    </location>
</feature>
<dbReference type="SUPFAM" id="SSF50156">
    <property type="entry name" value="PDZ domain-like"/>
    <property type="match status" value="1"/>
</dbReference>
<dbReference type="FunFam" id="2.30.42.10:FF:000028">
    <property type="entry name" value="PDZ domain containing ring finger 4"/>
    <property type="match status" value="1"/>
</dbReference>
<feature type="region of interest" description="Disordered" evidence="2">
    <location>
        <begin position="251"/>
        <end position="273"/>
    </location>
</feature>
<feature type="compositionally biased region" description="Low complexity" evidence="2">
    <location>
        <begin position="515"/>
        <end position="530"/>
    </location>
</feature>
<feature type="compositionally biased region" description="Polar residues" evidence="2">
    <location>
        <begin position="463"/>
        <end position="474"/>
    </location>
</feature>
<feature type="region of interest" description="Disordered" evidence="2">
    <location>
        <begin position="409"/>
        <end position="489"/>
    </location>
</feature>
<dbReference type="Pfam" id="PF00595">
    <property type="entry name" value="PDZ"/>
    <property type="match status" value="1"/>
</dbReference>
<accession>A0A4W5QYJ1</accession>
<dbReference type="PROSITE" id="PS50106">
    <property type="entry name" value="PDZ"/>
    <property type="match status" value="1"/>
</dbReference>
<dbReference type="InterPro" id="IPR051971">
    <property type="entry name" value="E3_ubiquitin-PDZ_ligase"/>
</dbReference>
<evidence type="ECO:0000256" key="2">
    <source>
        <dbReference type="SAM" id="MobiDB-lite"/>
    </source>
</evidence>
<reference evidence="5" key="1">
    <citation type="submission" date="2018-06" db="EMBL/GenBank/DDBJ databases">
        <title>Genome assembly of Danube salmon.</title>
        <authorList>
            <person name="Macqueen D.J."/>
            <person name="Gundappa M.K."/>
        </authorList>
    </citation>
    <scope>NUCLEOTIDE SEQUENCE [LARGE SCALE GENOMIC DNA]</scope>
</reference>
<dbReference type="Proteomes" id="UP000314982">
    <property type="component" value="Unassembled WGS sequence"/>
</dbReference>